<dbReference type="EMBL" id="BGPR01180797">
    <property type="protein sequence ID" value="GBM61979.1"/>
    <property type="molecule type" value="Genomic_DNA"/>
</dbReference>
<name>A0A4Y2H9L5_ARAVE</name>
<gene>
    <name evidence="1" type="ORF">AVEN_55452_1</name>
</gene>
<dbReference type="AlphaFoldDB" id="A0A4Y2H9L5"/>
<protein>
    <submittedName>
        <fullName evidence="1">Uncharacterized protein</fullName>
    </submittedName>
</protein>
<sequence>MKEDMRLLPKDGFIIAHQNESVNTFFHVTPGEQAGNPRAIKIRLALLINLNKIKVRHWTGTLDLQSNAVPLVTAPACLVTAVSKLMVIQEPAGWCFYHKDIQSK</sequence>
<evidence type="ECO:0000313" key="1">
    <source>
        <dbReference type="EMBL" id="GBM61979.1"/>
    </source>
</evidence>
<dbReference type="Proteomes" id="UP000499080">
    <property type="component" value="Unassembled WGS sequence"/>
</dbReference>
<keyword evidence="2" id="KW-1185">Reference proteome</keyword>
<proteinExistence type="predicted"/>
<organism evidence="1 2">
    <name type="scientific">Araneus ventricosus</name>
    <name type="common">Orbweaver spider</name>
    <name type="synonym">Epeira ventricosa</name>
    <dbReference type="NCBI Taxonomy" id="182803"/>
    <lineage>
        <taxon>Eukaryota</taxon>
        <taxon>Metazoa</taxon>
        <taxon>Ecdysozoa</taxon>
        <taxon>Arthropoda</taxon>
        <taxon>Chelicerata</taxon>
        <taxon>Arachnida</taxon>
        <taxon>Araneae</taxon>
        <taxon>Araneomorphae</taxon>
        <taxon>Entelegynae</taxon>
        <taxon>Araneoidea</taxon>
        <taxon>Araneidae</taxon>
        <taxon>Araneus</taxon>
    </lineage>
</organism>
<reference evidence="1 2" key="1">
    <citation type="journal article" date="2019" name="Sci. Rep.">
        <title>Orb-weaving spider Araneus ventricosus genome elucidates the spidroin gene catalogue.</title>
        <authorList>
            <person name="Kono N."/>
            <person name="Nakamura H."/>
            <person name="Ohtoshi R."/>
            <person name="Moran D.A.P."/>
            <person name="Shinohara A."/>
            <person name="Yoshida Y."/>
            <person name="Fujiwara M."/>
            <person name="Mori M."/>
            <person name="Tomita M."/>
            <person name="Arakawa K."/>
        </authorList>
    </citation>
    <scope>NUCLEOTIDE SEQUENCE [LARGE SCALE GENOMIC DNA]</scope>
</reference>
<comment type="caution">
    <text evidence="1">The sequence shown here is derived from an EMBL/GenBank/DDBJ whole genome shotgun (WGS) entry which is preliminary data.</text>
</comment>
<evidence type="ECO:0000313" key="2">
    <source>
        <dbReference type="Proteomes" id="UP000499080"/>
    </source>
</evidence>
<accession>A0A4Y2H9L5</accession>